<keyword evidence="4" id="KW-1185">Reference proteome</keyword>
<dbReference type="AlphaFoldDB" id="A0A179EYK4"/>
<organism evidence="3 4">
    <name type="scientific">Pochonia chlamydosporia 170</name>
    <dbReference type="NCBI Taxonomy" id="1380566"/>
    <lineage>
        <taxon>Eukaryota</taxon>
        <taxon>Fungi</taxon>
        <taxon>Dikarya</taxon>
        <taxon>Ascomycota</taxon>
        <taxon>Pezizomycotina</taxon>
        <taxon>Sordariomycetes</taxon>
        <taxon>Hypocreomycetidae</taxon>
        <taxon>Hypocreales</taxon>
        <taxon>Clavicipitaceae</taxon>
        <taxon>Pochonia</taxon>
    </lineage>
</organism>
<dbReference type="Proteomes" id="UP000078397">
    <property type="component" value="Unassembled WGS sequence"/>
</dbReference>
<evidence type="ECO:0000256" key="1">
    <source>
        <dbReference type="SAM" id="MobiDB-lite"/>
    </source>
</evidence>
<evidence type="ECO:0000259" key="2">
    <source>
        <dbReference type="Pfam" id="PF10551"/>
    </source>
</evidence>
<dbReference type="InterPro" id="IPR018289">
    <property type="entry name" value="MULE_transposase_dom"/>
</dbReference>
<dbReference type="STRING" id="1380566.A0A179EYK4"/>
<gene>
    <name evidence="3" type="ORF">VFPPC_17004</name>
</gene>
<feature type="region of interest" description="Disordered" evidence="1">
    <location>
        <begin position="53"/>
        <end position="73"/>
    </location>
</feature>
<dbReference type="KEGG" id="pchm:VFPPC_17004"/>
<dbReference type="EMBL" id="LSBJ02000002">
    <property type="protein sequence ID" value="OAQ58261.2"/>
    <property type="molecule type" value="Genomic_DNA"/>
</dbReference>
<sequence>MELMTTLDRNKEPPSSAIRRVRNTSSRRTGCKFSILAKQSLDGRTWVLTHRPNGECARHNHPPSEDPSAHPAHRRFGERDATTVSNLAISGIAPREIRTYVHNHSESLATQRDIYNQIAATKRNLREGQSSIQALVDQLHNEGFWCRIRLDENNRLTAIFFAHPESVTNKHQMPLLDMVGVDSCQRSFCIAFALLSNEAEEDYTWALEHLRSLYSHELPSVISTDRCLASMNAAKIWFPSSTALLCLQR</sequence>
<dbReference type="InterPro" id="IPR052579">
    <property type="entry name" value="Zinc_finger_SWIM"/>
</dbReference>
<evidence type="ECO:0000313" key="3">
    <source>
        <dbReference type="EMBL" id="OAQ58261.2"/>
    </source>
</evidence>
<protein>
    <submittedName>
        <fullName evidence="3">Transposase-like protein</fullName>
    </submittedName>
</protein>
<name>A0A179EYK4_METCM</name>
<evidence type="ECO:0000313" key="4">
    <source>
        <dbReference type="Proteomes" id="UP000078397"/>
    </source>
</evidence>
<dbReference type="PANTHER" id="PTHR31569">
    <property type="entry name" value="SWIM-TYPE DOMAIN-CONTAINING PROTEIN"/>
    <property type="match status" value="1"/>
</dbReference>
<dbReference type="Pfam" id="PF10551">
    <property type="entry name" value="MULE"/>
    <property type="match status" value="1"/>
</dbReference>
<dbReference type="RefSeq" id="XP_022283941.1">
    <property type="nucleotide sequence ID" value="XM_022429054.1"/>
</dbReference>
<accession>A0A179EYK4</accession>
<feature type="region of interest" description="Disordered" evidence="1">
    <location>
        <begin position="1"/>
        <end position="24"/>
    </location>
</feature>
<feature type="compositionally biased region" description="Basic and acidic residues" evidence="1">
    <location>
        <begin position="53"/>
        <end position="68"/>
    </location>
</feature>
<dbReference type="OrthoDB" id="1421156at2759"/>
<dbReference type="GeneID" id="28858750"/>
<comment type="caution">
    <text evidence="3">The sequence shown here is derived from an EMBL/GenBank/DDBJ whole genome shotgun (WGS) entry which is preliminary data.</text>
</comment>
<feature type="domain" description="MULE transposase" evidence="2">
    <location>
        <begin position="168"/>
        <end position="247"/>
    </location>
</feature>
<proteinExistence type="predicted"/>
<reference evidence="3 4" key="1">
    <citation type="journal article" date="2016" name="PLoS Pathog.">
        <title>Biosynthesis of antibiotic leucinostatins in bio-control fungus Purpureocillium lilacinum and their inhibition on phytophthora revealed by genome mining.</title>
        <authorList>
            <person name="Wang G."/>
            <person name="Liu Z."/>
            <person name="Lin R."/>
            <person name="Li E."/>
            <person name="Mao Z."/>
            <person name="Ling J."/>
            <person name="Yang Y."/>
            <person name="Yin W.B."/>
            <person name="Xie B."/>
        </authorList>
    </citation>
    <scope>NUCLEOTIDE SEQUENCE [LARGE SCALE GENOMIC DNA]</scope>
    <source>
        <strain evidence="3">170</strain>
    </source>
</reference>
<dbReference type="PANTHER" id="PTHR31569:SF4">
    <property type="entry name" value="SWIM-TYPE DOMAIN-CONTAINING PROTEIN"/>
    <property type="match status" value="1"/>
</dbReference>